<dbReference type="Proteomes" id="UP000663859">
    <property type="component" value="Unassembled WGS sequence"/>
</dbReference>
<protein>
    <submittedName>
        <fullName evidence="2">Glycos_transf_1 domain-containing protein</fullName>
    </submittedName>
</protein>
<dbReference type="PANTHER" id="PTHR45947:SF13">
    <property type="entry name" value="TRANSFERASE"/>
    <property type="match status" value="1"/>
</dbReference>
<evidence type="ECO:0000259" key="1">
    <source>
        <dbReference type="Pfam" id="PF00534"/>
    </source>
</evidence>
<feature type="domain" description="Glycosyl transferase family 1" evidence="1">
    <location>
        <begin position="153"/>
        <end position="309"/>
    </location>
</feature>
<proteinExistence type="predicted"/>
<dbReference type="InterPro" id="IPR050194">
    <property type="entry name" value="Glycosyltransferase_grp1"/>
</dbReference>
<dbReference type="RefSeq" id="WP_174582992.1">
    <property type="nucleotide sequence ID" value="NZ_CAJNOB010000008.1"/>
</dbReference>
<accession>A0A8J2BHA2</accession>
<reference evidence="2" key="1">
    <citation type="submission" date="2021-02" db="EMBL/GenBank/DDBJ databases">
        <authorList>
            <person name="Cremers G."/>
            <person name="Picone N."/>
        </authorList>
    </citation>
    <scope>NUCLEOTIDE SEQUENCE</scope>
    <source>
        <strain evidence="2">PQ17</strain>
    </source>
</reference>
<dbReference type="CDD" id="cd03801">
    <property type="entry name" value="GT4_PimA-like"/>
    <property type="match status" value="1"/>
</dbReference>
<evidence type="ECO:0000313" key="2">
    <source>
        <dbReference type="EMBL" id="CAF0694354.1"/>
    </source>
</evidence>
<evidence type="ECO:0000313" key="3">
    <source>
        <dbReference type="Proteomes" id="UP000663859"/>
    </source>
</evidence>
<comment type="caution">
    <text evidence="2">The sequence shown here is derived from an EMBL/GenBank/DDBJ whole genome shotgun (WGS) entry which is preliminary data.</text>
</comment>
<organism evidence="2 3">
    <name type="scientific">Candidatus Methylacidithermus pantelleriae</name>
    <dbReference type="NCBI Taxonomy" id="2744239"/>
    <lineage>
        <taxon>Bacteria</taxon>
        <taxon>Pseudomonadati</taxon>
        <taxon>Verrucomicrobiota</taxon>
        <taxon>Methylacidiphilae</taxon>
        <taxon>Methylacidiphilales</taxon>
        <taxon>Methylacidiphilaceae</taxon>
        <taxon>Candidatus Methylacidithermus</taxon>
    </lineage>
</organism>
<dbReference type="Gene3D" id="3.40.50.2000">
    <property type="entry name" value="Glycogen Phosphorylase B"/>
    <property type="match status" value="2"/>
</dbReference>
<dbReference type="SUPFAM" id="SSF53756">
    <property type="entry name" value="UDP-Glycosyltransferase/glycogen phosphorylase"/>
    <property type="match status" value="1"/>
</dbReference>
<gene>
    <name evidence="2" type="ORF">MPNT_160025</name>
</gene>
<dbReference type="GO" id="GO:0016757">
    <property type="term" value="F:glycosyltransferase activity"/>
    <property type="evidence" value="ECO:0007669"/>
    <property type="project" value="InterPro"/>
</dbReference>
<dbReference type="EMBL" id="CAJNOB010000008">
    <property type="protein sequence ID" value="CAF0694354.1"/>
    <property type="molecule type" value="Genomic_DNA"/>
</dbReference>
<keyword evidence="3" id="KW-1185">Reference proteome</keyword>
<dbReference type="AlphaFoldDB" id="A0A8J2BHA2"/>
<name>A0A8J2BHA2_9BACT</name>
<dbReference type="InterPro" id="IPR001296">
    <property type="entry name" value="Glyco_trans_1"/>
</dbReference>
<sequence length="344" mass="38024">MGRDPCGVETEILLTSYSFWPRIGGIESVTEMLARRFREAGRLVSVVTETPYDGEEPFPYPVIRCPSPATVVRLITSARCVLQNHPSLRLGWPLLGIGKPFVVAVQTWCSFSAVRGAAFRCLLRRVGCCVSISEAIAQHLPVSSVIVPNPYDEEIFWTTGEEKRTRDCVFVGRMVQEKGPLLFLEALDLLRQKGHHLSATFVGDGPMLPEVKERVRQLGMEDWVEFEGFRVGEEVAQLMRKHRILVVPSIWQEPFGIVAVEGIACGCAVVGSEGGGLKAAIGPCGLTFPNGDARALAARIEELVLKPERFRELLAHAPAHLRPLTSRVIAERYLQIIDDLLSVS</sequence>
<dbReference type="Pfam" id="PF00534">
    <property type="entry name" value="Glycos_transf_1"/>
    <property type="match status" value="1"/>
</dbReference>
<dbReference type="PANTHER" id="PTHR45947">
    <property type="entry name" value="SULFOQUINOVOSYL TRANSFERASE SQD2"/>
    <property type="match status" value="1"/>
</dbReference>